<feature type="transmembrane region" description="Helical" evidence="1">
    <location>
        <begin position="770"/>
        <end position="794"/>
    </location>
</feature>
<feature type="transmembrane region" description="Helical" evidence="1">
    <location>
        <begin position="736"/>
        <end position="758"/>
    </location>
</feature>
<feature type="transmembrane region" description="Helical" evidence="1">
    <location>
        <begin position="978"/>
        <end position="996"/>
    </location>
</feature>
<feature type="transmembrane region" description="Helical" evidence="1">
    <location>
        <begin position="640"/>
        <end position="659"/>
    </location>
</feature>
<feature type="transmembrane region" description="Helical" evidence="1">
    <location>
        <begin position="151"/>
        <end position="175"/>
    </location>
</feature>
<gene>
    <name evidence="2" type="ORF">SPHA_27203</name>
</gene>
<keyword evidence="1" id="KW-1133">Transmembrane helix</keyword>
<feature type="transmembrane region" description="Helical" evidence="1">
    <location>
        <begin position="705"/>
        <end position="724"/>
    </location>
</feature>
<feature type="transmembrane region" description="Helical" evidence="1">
    <location>
        <begin position="590"/>
        <end position="608"/>
    </location>
</feature>
<feature type="transmembrane region" description="Helical" evidence="1">
    <location>
        <begin position="510"/>
        <end position="527"/>
    </location>
</feature>
<feature type="transmembrane region" description="Helical" evidence="1">
    <location>
        <begin position="110"/>
        <end position="131"/>
    </location>
</feature>
<organism evidence="2 3">
    <name type="scientific">Acanthosepion pharaonis</name>
    <name type="common">Pharaoh cuttlefish</name>
    <name type="synonym">Sepia pharaonis</name>
    <dbReference type="NCBI Taxonomy" id="158019"/>
    <lineage>
        <taxon>Eukaryota</taxon>
        <taxon>Metazoa</taxon>
        <taxon>Spiralia</taxon>
        <taxon>Lophotrochozoa</taxon>
        <taxon>Mollusca</taxon>
        <taxon>Cephalopoda</taxon>
        <taxon>Coleoidea</taxon>
        <taxon>Decapodiformes</taxon>
        <taxon>Sepiida</taxon>
        <taxon>Sepiina</taxon>
        <taxon>Sepiidae</taxon>
        <taxon>Acanthosepion</taxon>
    </lineage>
</organism>
<feature type="transmembrane region" description="Helical" evidence="1">
    <location>
        <begin position="51"/>
        <end position="72"/>
    </location>
</feature>
<evidence type="ECO:0000313" key="2">
    <source>
        <dbReference type="EMBL" id="CAE1250594.1"/>
    </source>
</evidence>
<feature type="transmembrane region" description="Helical" evidence="1">
    <location>
        <begin position="833"/>
        <end position="855"/>
    </location>
</feature>
<feature type="transmembrane region" description="Helical" evidence="1">
    <location>
        <begin position="614"/>
        <end position="633"/>
    </location>
</feature>
<feature type="transmembrane region" description="Helical" evidence="1">
    <location>
        <begin position="1003"/>
        <end position="1026"/>
    </location>
</feature>
<evidence type="ECO:0000256" key="1">
    <source>
        <dbReference type="SAM" id="Phobius"/>
    </source>
</evidence>
<feature type="transmembrane region" description="Helical" evidence="1">
    <location>
        <begin position="920"/>
        <end position="939"/>
    </location>
</feature>
<feature type="transmembrane region" description="Helical" evidence="1">
    <location>
        <begin position="800"/>
        <end position="821"/>
    </location>
</feature>
<feature type="transmembrane region" description="Helical" evidence="1">
    <location>
        <begin position="27"/>
        <end position="44"/>
    </location>
</feature>
<evidence type="ECO:0000313" key="3">
    <source>
        <dbReference type="Proteomes" id="UP000597762"/>
    </source>
</evidence>
<keyword evidence="1" id="KW-0472">Membrane</keyword>
<keyword evidence="3" id="KW-1185">Reference proteome</keyword>
<dbReference type="Proteomes" id="UP000597762">
    <property type="component" value="Unassembled WGS sequence"/>
</dbReference>
<accession>A0A812C3N9</accession>
<comment type="caution">
    <text evidence="2">The sequence shown here is derived from an EMBL/GenBank/DDBJ whole genome shotgun (WGS) entry which is preliminary data.</text>
</comment>
<feature type="transmembrane region" description="Helical" evidence="1">
    <location>
        <begin position="273"/>
        <end position="293"/>
    </location>
</feature>
<feature type="transmembrane region" description="Helical" evidence="1">
    <location>
        <begin position="235"/>
        <end position="261"/>
    </location>
</feature>
<sequence length="1035" mass="117340">MYPPSPSLFHSSHLSHIFHSLSFPNPHLYLFIFIHCFCLSALHLSHNSLPIYPSLFLIYPLFPIYPLFHLHLSHNSLPIYPSSFLMYPLFCFPLHYIHIYLLIHSNLSLIFIHCSCLPLHYIFPIILFPSIPVFSNLSMFLLSLHLSPFPLHLSCSFLIYVSTSIFNLSLHLFYFHSRGLFQISSRVSVLFPSTSFLIPLPSIPVSSNLSLHLFYFHICLFHMSQLSTVPASLHYIFPIILFPSIPVFSNLSTVSASLHYIFPIILSHLSQSFLMYVSTSLLIYLFICSISTFHHLSTSFASLHYIFPIILFPSIPVFSNVCIHCFCLSAFGVSCLSHNSSSHLSQSFLMYVSTSLSNLSLHLLYFHMPCSLSKCSQLSTVLSLSLHLFRSNGSLFSFKCSLSCLSLGSSLFSSHLSQSVSTFSISNACISSYPVLFPLCINLPISLPIYPVLFYFHSSPSISSCSISTLCPVSFHSIHCSASLHYIFPIILFPSVPVFSLILFQSISNVLFPSTFLFSNLSLHLFLFPHAMFSTSFLFSKWVCSISSLGYIFSISLPIYPSLFYFHSNLAVLFSTLHILFYFHSQGIHCSVLHLSHLSIFPSLFSNMSQLSTVSASLHYIFPIILFPSIPVFSNSMYPLIYLFISIPHVLFPSHLLLIFPHLFPSIPVLFPHLLCPSFYFNAMSPVLIIHCFCLCSLHLSHNSLPIYPILPFITFPIILFPSIPVFSNVVSTSLLIYLFICSISTFSSRCLSYPLFLSSLHYLFFSSNSLPIIPLLFLILFILFLPLCITFLFHNSLPIYPNVSVIHCFCLSTLSFPVLFPSIPVFSNFHSLLIYLFIFIHCFCLFIFIFPLFYSHLSQFFSNLCIHISFPSISSSVLFPHAMSLQGSTVSASSIHSHVLFPSIPVFLFPLSFNLSPSVLFPLSFPSLACSIPSILFFSNVCIHLFLIYLFIFIHCFLLSVLFHLSHNSLPIYPSSFLIYPLFLSSLHYIFSIFSSHLSQSFLMYVSTSLLIYLFICSISTSMSLPVSQFHIFP</sequence>
<feature type="transmembrane region" description="Helical" evidence="1">
    <location>
        <begin position="946"/>
        <end position="966"/>
    </location>
</feature>
<protein>
    <submittedName>
        <fullName evidence="2">Uncharacterized protein</fullName>
    </submittedName>
</protein>
<feature type="transmembrane region" description="Helical" evidence="1">
    <location>
        <begin position="679"/>
        <end position="698"/>
    </location>
</feature>
<dbReference type="AlphaFoldDB" id="A0A812C3N9"/>
<proteinExistence type="predicted"/>
<reference evidence="2" key="1">
    <citation type="submission" date="2021-01" db="EMBL/GenBank/DDBJ databases">
        <authorList>
            <person name="Li R."/>
            <person name="Bekaert M."/>
        </authorList>
    </citation>
    <scope>NUCLEOTIDE SEQUENCE</scope>
    <source>
        <strain evidence="2">Farmed</strain>
    </source>
</reference>
<feature type="transmembrane region" description="Helical" evidence="1">
    <location>
        <begin position="305"/>
        <end position="336"/>
    </location>
</feature>
<name>A0A812C3N9_ACAPH</name>
<feature type="transmembrane region" description="Helical" evidence="1">
    <location>
        <begin position="84"/>
        <end position="103"/>
    </location>
</feature>
<dbReference type="EMBL" id="CAHIKZ030001046">
    <property type="protein sequence ID" value="CAE1250594.1"/>
    <property type="molecule type" value="Genomic_DNA"/>
</dbReference>
<feature type="transmembrane region" description="Helical" evidence="1">
    <location>
        <begin position="436"/>
        <end position="456"/>
    </location>
</feature>
<feature type="transmembrane region" description="Helical" evidence="1">
    <location>
        <begin position="196"/>
        <end position="215"/>
    </location>
</feature>
<feature type="transmembrane region" description="Helical" evidence="1">
    <location>
        <begin position="484"/>
        <end position="504"/>
    </location>
</feature>
<keyword evidence="1" id="KW-0812">Transmembrane</keyword>